<protein>
    <recommendedName>
        <fullName evidence="4">YCII-related domain-containing protein</fullName>
    </recommendedName>
</protein>
<organism evidence="2 3">
    <name type="scientific">Vibrio ulleungensis</name>
    <dbReference type="NCBI Taxonomy" id="2807619"/>
    <lineage>
        <taxon>Bacteria</taxon>
        <taxon>Pseudomonadati</taxon>
        <taxon>Pseudomonadota</taxon>
        <taxon>Gammaproteobacteria</taxon>
        <taxon>Vibrionales</taxon>
        <taxon>Vibrionaceae</taxon>
        <taxon>Vibrio</taxon>
    </lineage>
</organism>
<sequence length="107" mass="11669">MPNFVISYLGGDHPKTPEEGQKHMADYQQWLGALGDAVISPANPFKDTHVVTPDGAVSKGSQTHMSGYTMVKADTIEEAIKMAQDCPFLKINGTLEVSEQVQMSMDK</sequence>
<evidence type="ECO:0000313" key="3">
    <source>
        <dbReference type="Proteomes" id="UP000809621"/>
    </source>
</evidence>
<proteinExistence type="predicted"/>
<evidence type="ECO:0000313" key="2">
    <source>
        <dbReference type="EMBL" id="MBM7034852.1"/>
    </source>
</evidence>
<dbReference type="Proteomes" id="UP000809621">
    <property type="component" value="Unassembled WGS sequence"/>
</dbReference>
<dbReference type="RefSeq" id="WP_205156514.1">
    <property type="nucleotide sequence ID" value="NZ_JAFEUM010000001.1"/>
</dbReference>
<accession>A0ABS2HEW3</accession>
<evidence type="ECO:0000256" key="1">
    <source>
        <dbReference type="SAM" id="MobiDB-lite"/>
    </source>
</evidence>
<feature type="region of interest" description="Disordered" evidence="1">
    <location>
        <begin position="1"/>
        <end position="20"/>
    </location>
</feature>
<dbReference type="EMBL" id="JAFEUM010000001">
    <property type="protein sequence ID" value="MBM7034852.1"/>
    <property type="molecule type" value="Genomic_DNA"/>
</dbReference>
<gene>
    <name evidence="2" type="ORF">JQC93_00425</name>
</gene>
<dbReference type="InterPro" id="IPR011008">
    <property type="entry name" value="Dimeric_a/b-barrel"/>
</dbReference>
<comment type="caution">
    <text evidence="2">The sequence shown here is derived from an EMBL/GenBank/DDBJ whole genome shotgun (WGS) entry which is preliminary data.</text>
</comment>
<evidence type="ECO:0008006" key="4">
    <source>
        <dbReference type="Google" id="ProtNLM"/>
    </source>
</evidence>
<dbReference type="SUPFAM" id="SSF54909">
    <property type="entry name" value="Dimeric alpha+beta barrel"/>
    <property type="match status" value="1"/>
</dbReference>
<keyword evidence="3" id="KW-1185">Reference proteome</keyword>
<name>A0ABS2HEW3_9VIBR</name>
<dbReference type="Gene3D" id="3.30.70.1060">
    <property type="entry name" value="Dimeric alpha+beta barrel"/>
    <property type="match status" value="1"/>
</dbReference>
<reference evidence="2 3" key="1">
    <citation type="submission" date="2021-02" db="EMBL/GenBank/DDBJ databases">
        <authorList>
            <person name="Park J.-S."/>
        </authorList>
    </citation>
    <scope>NUCLEOTIDE SEQUENCE [LARGE SCALE GENOMIC DNA]</scope>
    <source>
        <strain evidence="2 3">188UL20-2</strain>
    </source>
</reference>